<keyword evidence="4" id="KW-0479">Metal-binding</keyword>
<feature type="domain" description="Transposase putative helix-turn-helix" evidence="10">
    <location>
        <begin position="2"/>
        <end position="44"/>
    </location>
</feature>
<evidence type="ECO:0000256" key="2">
    <source>
        <dbReference type="ARBA" id="ARBA00011044"/>
    </source>
</evidence>
<dbReference type="EMBL" id="CP058998">
    <property type="protein sequence ID" value="QLJ52637.1"/>
    <property type="molecule type" value="Genomic_DNA"/>
</dbReference>
<dbReference type="NCBIfam" id="TIGR01766">
    <property type="entry name" value="IS200/IS605 family accessory protein TnpB-like domain"/>
    <property type="match status" value="1"/>
</dbReference>
<keyword evidence="3" id="KW-0815">Transposition</keyword>
<dbReference type="PANTHER" id="PTHR30405:SF11">
    <property type="entry name" value="RNA-GUIDED DNA ENDONUCLEASE RV2885C-RELATED"/>
    <property type="match status" value="1"/>
</dbReference>
<evidence type="ECO:0000256" key="7">
    <source>
        <dbReference type="ARBA" id="ARBA00023172"/>
    </source>
</evidence>
<reference evidence="12" key="1">
    <citation type="submission" date="2020-07" db="EMBL/GenBank/DDBJ databases">
        <title>Metabolic diversity and evolutionary history of the archaeal phylum ###Micrarchaeota### uncovered from a freshwater lake metagenome.</title>
        <authorList>
            <person name="Kadnikov V.V."/>
            <person name="Savvichev A.S."/>
            <person name="Mardanov A.V."/>
            <person name="Beletsky A.V."/>
            <person name="Chupakov A.V."/>
            <person name="Kokryatskaya N.M."/>
            <person name="Pimenov N.V."/>
            <person name="Ravin N.V."/>
        </authorList>
    </citation>
    <scope>NUCLEOTIDE SEQUENCE [LARGE SCALE GENOMIC DNA]</scope>
</reference>
<dbReference type="NCBIfam" id="NF040570">
    <property type="entry name" value="guided_TnpB"/>
    <property type="match status" value="1"/>
</dbReference>
<keyword evidence="6" id="KW-0238">DNA-binding</keyword>
<dbReference type="Proteomes" id="UP000510821">
    <property type="component" value="Chromosome"/>
</dbReference>
<dbReference type="KEGG" id="flt:Sv326_0462"/>
<evidence type="ECO:0000313" key="12">
    <source>
        <dbReference type="Proteomes" id="UP000510821"/>
    </source>
</evidence>
<dbReference type="AlphaFoldDB" id="A0A7D6B9X4"/>
<dbReference type="InterPro" id="IPR001959">
    <property type="entry name" value="Transposase"/>
</dbReference>
<evidence type="ECO:0000259" key="9">
    <source>
        <dbReference type="Pfam" id="PF07282"/>
    </source>
</evidence>
<evidence type="ECO:0000256" key="4">
    <source>
        <dbReference type="ARBA" id="ARBA00022723"/>
    </source>
</evidence>
<dbReference type="Pfam" id="PF01385">
    <property type="entry name" value="OrfB_IS605"/>
    <property type="match status" value="1"/>
</dbReference>
<dbReference type="PANTHER" id="PTHR30405">
    <property type="entry name" value="TRANSPOSASE"/>
    <property type="match status" value="1"/>
</dbReference>
<comment type="similarity">
    <text evidence="1">In the C-terminal section; belongs to the transposase 35 family.</text>
</comment>
<evidence type="ECO:0000256" key="6">
    <source>
        <dbReference type="ARBA" id="ARBA00023125"/>
    </source>
</evidence>
<dbReference type="Pfam" id="PF07282">
    <property type="entry name" value="Cas12f1-like_TNB"/>
    <property type="match status" value="1"/>
</dbReference>
<evidence type="ECO:0000313" key="11">
    <source>
        <dbReference type="EMBL" id="QLJ52637.1"/>
    </source>
</evidence>
<evidence type="ECO:0000256" key="1">
    <source>
        <dbReference type="ARBA" id="ARBA00008761"/>
    </source>
</evidence>
<evidence type="ECO:0000259" key="8">
    <source>
        <dbReference type="Pfam" id="PF01385"/>
    </source>
</evidence>
<feature type="domain" description="Probable transposase IS891/IS1136/IS1341" evidence="8">
    <location>
        <begin position="178"/>
        <end position="281"/>
    </location>
</feature>
<gene>
    <name evidence="11" type="ORF">Sv326_0462</name>
</gene>
<dbReference type="GO" id="GO:0006310">
    <property type="term" value="P:DNA recombination"/>
    <property type="evidence" value="ECO:0007669"/>
    <property type="project" value="UniProtKB-KW"/>
</dbReference>
<keyword evidence="5" id="KW-0862">Zinc</keyword>
<organism evidence="11 12">
    <name type="scientific">Fermentimicrarchaeum limneticum</name>
    <dbReference type="NCBI Taxonomy" id="2795018"/>
    <lineage>
        <taxon>Archaea</taxon>
        <taxon>Candidatus Micrarchaeota</taxon>
        <taxon>Candidatus Fermentimicrarchaeales</taxon>
        <taxon>Candidatus Fermentimicrarchaeaceae</taxon>
        <taxon>Candidatus Fermentimicrarchaeum</taxon>
    </lineage>
</organism>
<sequence length="398" mass="46292">MLTFKYRIYPTKKQALHLNRQMQLAKELYNLLLEKSKEHYKETGRTFSQFDMNRHILQLKKERPKLKELHSQVAQNISKRISDAYKAFFGRIKEKKNGRKINAGFPRPKKFVRSLTFPQSGYKFRNERRLYISGIGNVPIVLHRLLKGKVKNCTIKLYPSGKWYAGFSEEILKTEFESNHKGEVGIDVGLANFATLSDGEKVESPKFLRELEERLKFIHRRVSRKKKGSSRRRKARFRLAKKYEKVENQRSDFLHKLSKKHVDSYSRIAVEELNVKNMVRNHQLAKSIMDASWSAYRKMLHYKAWSAGCEVIDVAPADTTKICSKCGNRKDMPMSERTYRCSFCGHAEDRDINAAKNILTRAMDGLSKSHARGDMSSVSLETRTQGISLKRELYGVET</sequence>
<dbReference type="GO" id="GO:0046872">
    <property type="term" value="F:metal ion binding"/>
    <property type="evidence" value="ECO:0007669"/>
    <property type="project" value="UniProtKB-KW"/>
</dbReference>
<name>A0A7D6B9X4_FERL1</name>
<dbReference type="InterPro" id="IPR021027">
    <property type="entry name" value="Transposase_put_HTH"/>
</dbReference>
<dbReference type="InterPro" id="IPR010095">
    <property type="entry name" value="Cas12f1-like_TNB"/>
</dbReference>
<keyword evidence="7" id="KW-0233">DNA recombination</keyword>
<evidence type="ECO:0000256" key="5">
    <source>
        <dbReference type="ARBA" id="ARBA00022833"/>
    </source>
</evidence>
<evidence type="ECO:0000259" key="10">
    <source>
        <dbReference type="Pfam" id="PF12323"/>
    </source>
</evidence>
<protein>
    <submittedName>
        <fullName evidence="11">Mobile element protein</fullName>
    </submittedName>
</protein>
<feature type="domain" description="Cas12f1-like TNB" evidence="9">
    <location>
        <begin position="293"/>
        <end position="358"/>
    </location>
</feature>
<accession>A0A7D6B9X4</accession>
<dbReference type="InterPro" id="IPR051399">
    <property type="entry name" value="RNA-guided_DNA_endo/Transpos"/>
</dbReference>
<evidence type="ECO:0000256" key="3">
    <source>
        <dbReference type="ARBA" id="ARBA00022578"/>
    </source>
</evidence>
<comment type="similarity">
    <text evidence="2">In the N-terminal section; belongs to the transposase 2 family.</text>
</comment>
<dbReference type="GO" id="GO:0032196">
    <property type="term" value="P:transposition"/>
    <property type="evidence" value="ECO:0007669"/>
    <property type="project" value="UniProtKB-KW"/>
</dbReference>
<proteinExistence type="inferred from homology"/>
<dbReference type="GO" id="GO:0003677">
    <property type="term" value="F:DNA binding"/>
    <property type="evidence" value="ECO:0007669"/>
    <property type="project" value="UniProtKB-KW"/>
</dbReference>
<dbReference type="Pfam" id="PF12323">
    <property type="entry name" value="HTH_OrfB_IS605"/>
    <property type="match status" value="1"/>
</dbReference>